<dbReference type="Pfam" id="PF20274">
    <property type="entry name" value="cREC_REC"/>
    <property type="match status" value="1"/>
</dbReference>
<evidence type="ECO:0000256" key="1">
    <source>
        <dbReference type="SAM" id="MobiDB-lite"/>
    </source>
</evidence>
<accession>A0A345YIU9</accession>
<reference evidence="3 4" key="1">
    <citation type="submission" date="2018-07" db="EMBL/GenBank/DDBJ databases">
        <title>Genome sequence of Erythrobacter strain YH-07, an antagonistic bacterium isolated from Yellow Sea.</title>
        <authorList>
            <person name="Tang T."/>
            <person name="Liu Q."/>
            <person name="Sun X."/>
        </authorList>
    </citation>
    <scope>NUCLEOTIDE SEQUENCE [LARGE SCALE GENOMIC DNA]</scope>
    <source>
        <strain evidence="3 4">YH-07</strain>
        <plasmid evidence="3 4">unnamed</plasmid>
    </source>
</reference>
<dbReference type="RefSeq" id="WP_115418164.1">
    <property type="nucleotide sequence ID" value="NZ_CP031358.1"/>
</dbReference>
<dbReference type="AlphaFoldDB" id="A0A345YIU9"/>
<keyword evidence="4" id="KW-1185">Reference proteome</keyword>
<organism evidence="3 4">
    <name type="scientific">Erythrobacter aureus</name>
    <dbReference type="NCBI Taxonomy" id="2182384"/>
    <lineage>
        <taxon>Bacteria</taxon>
        <taxon>Pseudomonadati</taxon>
        <taxon>Pseudomonadota</taxon>
        <taxon>Alphaproteobacteria</taxon>
        <taxon>Sphingomonadales</taxon>
        <taxon>Erythrobacteraceae</taxon>
        <taxon>Erythrobacter/Porphyrobacter group</taxon>
        <taxon>Erythrobacter</taxon>
    </lineage>
</organism>
<dbReference type="OrthoDB" id="5124760at2"/>
<evidence type="ECO:0000313" key="3">
    <source>
        <dbReference type="EMBL" id="AXK43851.1"/>
    </source>
</evidence>
<evidence type="ECO:0000259" key="2">
    <source>
        <dbReference type="Pfam" id="PF20274"/>
    </source>
</evidence>
<evidence type="ECO:0000313" key="4">
    <source>
        <dbReference type="Proteomes" id="UP000254508"/>
    </source>
</evidence>
<feature type="region of interest" description="Disordered" evidence="1">
    <location>
        <begin position="1"/>
        <end position="35"/>
    </location>
</feature>
<dbReference type="Proteomes" id="UP000254508">
    <property type="component" value="Plasmid unnamed"/>
</dbReference>
<name>A0A345YIU9_9SPHN</name>
<proteinExistence type="predicted"/>
<sequence length="157" mass="17466">MGRNQLRHSPRRTQYGRQGTAKKPALKAVANETPPSPYKDDLVRIFLDDERPCPPGWTLTRSLGQFIRAVTECPPEKLGGLALDWDLGYGQPNGHDAVEFVIEHLTANPEAFEFDGIFCHSACREEAVKMAKALNAALEQHENLSWIAVMLELPGSQ</sequence>
<feature type="compositionally biased region" description="Basic residues" evidence="1">
    <location>
        <begin position="1"/>
        <end position="11"/>
    </location>
</feature>
<dbReference type="EMBL" id="CP031358">
    <property type="protein sequence ID" value="AXK43851.1"/>
    <property type="molecule type" value="Genomic_DNA"/>
</dbReference>
<protein>
    <recommendedName>
        <fullName evidence="2">Cyclic-phosphate processing Receiver domain-containing protein</fullName>
    </recommendedName>
</protein>
<dbReference type="KEGG" id="err:DVR09_15465"/>
<gene>
    <name evidence="3" type="ORF">DVR09_15465</name>
</gene>
<dbReference type="InterPro" id="IPR046909">
    <property type="entry name" value="cREC_REC"/>
</dbReference>
<feature type="domain" description="Cyclic-phosphate processing Receiver" evidence="2">
    <location>
        <begin position="44"/>
        <end position="135"/>
    </location>
</feature>
<keyword evidence="3" id="KW-0614">Plasmid</keyword>
<geneLocation type="plasmid" evidence="3 4">
    <name>unnamed</name>
</geneLocation>